<proteinExistence type="predicted"/>
<reference evidence="2 3" key="1">
    <citation type="submission" date="2020-03" db="EMBL/GenBank/DDBJ databases">
        <authorList>
            <person name="Wang L."/>
            <person name="He N."/>
            <person name="Li Y."/>
            <person name="Fang Y."/>
            <person name="Zhang F."/>
        </authorList>
    </citation>
    <scope>NUCLEOTIDE SEQUENCE [LARGE SCALE GENOMIC DNA]</scope>
    <source>
        <strain evidence="3">hsmgli-8</strain>
    </source>
</reference>
<dbReference type="Pfam" id="PF07332">
    <property type="entry name" value="Phage_holin_3_6"/>
    <property type="match status" value="1"/>
</dbReference>
<evidence type="ECO:0000256" key="1">
    <source>
        <dbReference type="SAM" id="Phobius"/>
    </source>
</evidence>
<accession>A0ABX0Y8M9</accession>
<dbReference type="RefSeq" id="WP_168081026.1">
    <property type="nucleotide sequence ID" value="NZ_JAAVJI010000001.1"/>
</dbReference>
<evidence type="ECO:0000313" key="2">
    <source>
        <dbReference type="EMBL" id="NJO99669.1"/>
    </source>
</evidence>
<protein>
    <submittedName>
        <fullName evidence="2">Phage holin family protein</fullName>
    </submittedName>
</protein>
<dbReference type="InterPro" id="IPR009937">
    <property type="entry name" value="Phage_holin_3_6"/>
</dbReference>
<gene>
    <name evidence="2" type="ORF">HBH25_02160</name>
</gene>
<comment type="caution">
    <text evidence="2">The sequence shown here is derived from an EMBL/GenBank/DDBJ whole genome shotgun (WGS) entry which is preliminary data.</text>
</comment>
<dbReference type="EMBL" id="JAAVJI010000001">
    <property type="protein sequence ID" value="NJO99669.1"/>
    <property type="molecule type" value="Genomic_DNA"/>
</dbReference>
<keyword evidence="1" id="KW-0812">Transmembrane</keyword>
<organism evidence="2 3">
    <name type="scientific">Pseudomonas quercus</name>
    <dbReference type="NCBI Taxonomy" id="2722792"/>
    <lineage>
        <taxon>Bacteria</taxon>
        <taxon>Pseudomonadati</taxon>
        <taxon>Pseudomonadota</taxon>
        <taxon>Gammaproteobacteria</taxon>
        <taxon>Pseudomonadales</taxon>
        <taxon>Pseudomonadaceae</taxon>
        <taxon>Pseudomonas</taxon>
    </lineage>
</organism>
<keyword evidence="3" id="KW-1185">Reference proteome</keyword>
<dbReference type="Proteomes" id="UP000746535">
    <property type="component" value="Unassembled WGS sequence"/>
</dbReference>
<keyword evidence="1" id="KW-1133">Transmembrane helix</keyword>
<feature type="transmembrane region" description="Helical" evidence="1">
    <location>
        <begin position="101"/>
        <end position="122"/>
    </location>
</feature>
<sequence>MTLETRTTPSGTPLGQPGQVRLETTVHAPEGDVSVIGLLRQLTHEVPALFSKELALAKAEMEHNITTLKAGVAAVAGGAIVLLAGFIVLLMAAVYGLSTVLQPWAAALIVGGIVVVIGLVMVQAGKKQFEASNLRPDRTLDALDKDQQTLRSKMP</sequence>
<name>A0ABX0Y8M9_9PSED</name>
<evidence type="ECO:0000313" key="3">
    <source>
        <dbReference type="Proteomes" id="UP000746535"/>
    </source>
</evidence>
<keyword evidence="1" id="KW-0472">Membrane</keyword>
<feature type="transmembrane region" description="Helical" evidence="1">
    <location>
        <begin position="70"/>
        <end position="95"/>
    </location>
</feature>